<dbReference type="PIRSF" id="PIRSF016210">
    <property type="entry name" value="UCP016210"/>
    <property type="match status" value="1"/>
</dbReference>
<organism evidence="5 6">
    <name type="scientific">Pyrococcus kukulkanii</name>
    <dbReference type="NCBI Taxonomy" id="1609559"/>
    <lineage>
        <taxon>Archaea</taxon>
        <taxon>Methanobacteriati</taxon>
        <taxon>Methanobacteriota</taxon>
        <taxon>Thermococci</taxon>
        <taxon>Thermococcales</taxon>
        <taxon>Thermococcaceae</taxon>
        <taxon>Pyrococcus</taxon>
    </lineage>
</organism>
<comment type="catalytic activity">
    <reaction evidence="4">
        <text>glycyl-tRNA(Ala) + H2O = tRNA(Ala) + glycine + H(+)</text>
        <dbReference type="Rhea" id="RHEA:53744"/>
        <dbReference type="Rhea" id="RHEA-COMP:9657"/>
        <dbReference type="Rhea" id="RHEA-COMP:13640"/>
        <dbReference type="ChEBI" id="CHEBI:15377"/>
        <dbReference type="ChEBI" id="CHEBI:15378"/>
        <dbReference type="ChEBI" id="CHEBI:57305"/>
        <dbReference type="ChEBI" id="CHEBI:78442"/>
        <dbReference type="ChEBI" id="CHEBI:78522"/>
        <dbReference type="EC" id="3.1.1.96"/>
    </reaction>
</comment>
<dbReference type="Gene3D" id="3.40.630.50">
    <property type="entry name" value="AF0625-like"/>
    <property type="match status" value="1"/>
</dbReference>
<proteinExistence type="inferred from homology"/>
<dbReference type="HAMAP" id="MF_00562">
    <property type="entry name" value="Deacylase_DtdA"/>
    <property type="match status" value="1"/>
</dbReference>
<comment type="cofactor">
    <cofactor evidence="4">
        <name>Zn(2+)</name>
        <dbReference type="ChEBI" id="CHEBI:29105"/>
    </cofactor>
    <text evidence="4">Binds 2 Zn(2+) ions per subunit.</text>
</comment>
<keyword evidence="1 4" id="KW-0479">Metal-binding</keyword>
<dbReference type="EMBL" id="JARRIG010000004">
    <property type="protein sequence ID" value="MFA4804524.1"/>
    <property type="molecule type" value="Genomic_DNA"/>
</dbReference>
<dbReference type="EC" id="3.1.1.96" evidence="4"/>
<dbReference type="Gene3D" id="3.40.50.10700">
    <property type="entry name" value="AF0625-like"/>
    <property type="match status" value="1"/>
</dbReference>
<accession>A0ABV4T629</accession>
<evidence type="ECO:0000313" key="6">
    <source>
        <dbReference type="Proteomes" id="UP001571980"/>
    </source>
</evidence>
<dbReference type="InterPro" id="IPR007508">
    <property type="entry name" value="DtdA"/>
</dbReference>
<evidence type="ECO:0000256" key="1">
    <source>
        <dbReference type="ARBA" id="ARBA00022723"/>
    </source>
</evidence>
<dbReference type="RefSeq" id="WP_372823791.1">
    <property type="nucleotide sequence ID" value="NZ_CP122538.1"/>
</dbReference>
<comment type="caution">
    <text evidence="5">The sequence shown here is derived from an EMBL/GenBank/DDBJ whole genome shotgun (WGS) entry which is preliminary data.</text>
</comment>
<dbReference type="Pfam" id="PF04414">
    <property type="entry name" value="tRNA_deacylase"/>
    <property type="match status" value="1"/>
</dbReference>
<keyword evidence="3 4" id="KW-0862">Zinc</keyword>
<comment type="catalytic activity">
    <reaction evidence="4">
        <text>a D-aminoacyl-tRNA + H2O = a tRNA + a D-alpha-amino acid + H(+)</text>
        <dbReference type="Rhea" id="RHEA:13953"/>
        <dbReference type="Rhea" id="RHEA-COMP:10123"/>
        <dbReference type="Rhea" id="RHEA-COMP:10124"/>
        <dbReference type="ChEBI" id="CHEBI:15377"/>
        <dbReference type="ChEBI" id="CHEBI:15378"/>
        <dbReference type="ChEBI" id="CHEBI:59871"/>
        <dbReference type="ChEBI" id="CHEBI:78442"/>
        <dbReference type="ChEBI" id="CHEBI:79333"/>
        <dbReference type="EC" id="3.1.1.96"/>
    </reaction>
</comment>
<protein>
    <recommendedName>
        <fullName evidence="4">D-aminoacyl-tRNA deacylase</fullName>
        <ecNumber evidence="4">3.1.1.96</ecNumber>
    </recommendedName>
</protein>
<comment type="subunit">
    <text evidence="4">Monomer.</text>
</comment>
<evidence type="ECO:0000256" key="3">
    <source>
        <dbReference type="ARBA" id="ARBA00022833"/>
    </source>
</evidence>
<keyword evidence="2 4" id="KW-0378">Hydrolase</keyword>
<comment type="function">
    <text evidence="4">D-aminoacyl-tRNA deacylase with broad substrate specificity. By recycling D-aminoacyl-tRNA to D-amino acids and free tRNA molecules, this enzyme counteracts the toxicity associated with the formation of D-aminoacyl-tRNA entities in vivo.</text>
</comment>
<reference evidence="5 6" key="1">
    <citation type="submission" date="2023-03" db="EMBL/GenBank/DDBJ databases">
        <title>Speciation in Pyrococcus: adaptation to high temperature as a mechanism.</title>
        <authorList>
            <person name="Gu J."/>
        </authorList>
    </citation>
    <scope>NUCLEOTIDE SEQUENCE [LARGE SCALE GENOMIC DNA]</scope>
    <source>
        <strain evidence="5 6">LMOA34</strain>
    </source>
</reference>
<dbReference type="InterPro" id="IPR018033">
    <property type="entry name" value="Deacylase_DtdA_archaea"/>
</dbReference>
<dbReference type="PANTHER" id="PTHR34667:SF1">
    <property type="entry name" value="D-AMINOACYL-TRNA DEACYLASE"/>
    <property type="match status" value="1"/>
</dbReference>
<evidence type="ECO:0000256" key="4">
    <source>
        <dbReference type="HAMAP-Rule" id="MF_00562"/>
    </source>
</evidence>
<keyword evidence="6" id="KW-1185">Reference proteome</keyword>
<name>A0ABV4T629_9EURY</name>
<dbReference type="PANTHER" id="PTHR34667">
    <property type="entry name" value="D-AMINOACYL-TRNA DEACYLASE"/>
    <property type="match status" value="1"/>
</dbReference>
<evidence type="ECO:0000256" key="2">
    <source>
        <dbReference type="ARBA" id="ARBA00022801"/>
    </source>
</evidence>
<dbReference type="SUPFAM" id="SSF142535">
    <property type="entry name" value="AF0625-like"/>
    <property type="match status" value="1"/>
</dbReference>
<evidence type="ECO:0000313" key="5">
    <source>
        <dbReference type="EMBL" id="MFA4804524.1"/>
    </source>
</evidence>
<comment type="similarity">
    <text evidence="4">Belongs to the DtdA deacylase family.</text>
</comment>
<dbReference type="Proteomes" id="UP001571980">
    <property type="component" value="Unassembled WGS sequence"/>
</dbReference>
<gene>
    <name evidence="4" type="primary">dtdA</name>
    <name evidence="5" type="ORF">P8X34_07220</name>
</gene>
<sequence>MKVIMTTKIDKASMNIMEKLIENFGFKEVEGSFDGNPIYKRDDMIILTTNNEMIYYDNLDREIERQLGFEPEVIAFASRHSSKQKLPALTTHVTGNWGKAMYGGKDESFAMALPTAMKLALLKMNELNDLGWTVCYEATHHGPSELEVPSFFIEIGSSEEEWVNDRAGEIIAETIMYVLNEYERHLGKFKVALGVGGGHYAPKQTKRALETDIAFGHILPKYAQPVSKDVVLRALNRFAENVEVIYVDWKGSRGETRQLARSIAQELDLEFIKD</sequence>
<dbReference type="NCBIfam" id="NF003074">
    <property type="entry name" value="PRK03995.1-6"/>
    <property type="match status" value="1"/>
</dbReference>